<dbReference type="InterPro" id="IPR016024">
    <property type="entry name" value="ARM-type_fold"/>
</dbReference>
<dbReference type="GO" id="GO:0015031">
    <property type="term" value="P:protein transport"/>
    <property type="evidence" value="ECO:0007669"/>
    <property type="project" value="UniProtKB-KW"/>
</dbReference>
<dbReference type="Pfam" id="PF16213">
    <property type="entry name" value="DCB"/>
    <property type="match status" value="1"/>
</dbReference>
<dbReference type="PANTHER" id="PTHR10663:SF375">
    <property type="entry name" value="LD29171P"/>
    <property type="match status" value="1"/>
</dbReference>
<dbReference type="InterPro" id="IPR046455">
    <property type="entry name" value="Sec7/BIG1-like_C"/>
</dbReference>
<evidence type="ECO:0000256" key="1">
    <source>
        <dbReference type="ARBA" id="ARBA00022448"/>
    </source>
</evidence>
<dbReference type="VEuPathDB" id="FungiDB:YALI0_D23463g"/>
<dbReference type="InterPro" id="IPR000904">
    <property type="entry name" value="Sec7_dom"/>
</dbReference>
<evidence type="ECO:0000313" key="9">
    <source>
        <dbReference type="Proteomes" id="UP000182444"/>
    </source>
</evidence>
<dbReference type="eggNOG" id="KOG0929">
    <property type="taxonomic scope" value="Eukaryota"/>
</dbReference>
<proteinExistence type="predicted"/>
<dbReference type="FunFam" id="1.10.220.20:FF:000002">
    <property type="entry name" value="Brefeldin A-inhibited guanine nucleotide-exchange protein 1"/>
    <property type="match status" value="1"/>
</dbReference>
<feature type="compositionally biased region" description="Low complexity" evidence="6">
    <location>
        <begin position="136"/>
        <end position="148"/>
    </location>
</feature>
<feature type="compositionally biased region" description="Polar residues" evidence="6">
    <location>
        <begin position="216"/>
        <end position="227"/>
    </location>
</feature>
<keyword evidence="1" id="KW-0813">Transport</keyword>
<dbReference type="Proteomes" id="UP000182444">
    <property type="component" value="Chromosome 1D"/>
</dbReference>
<dbReference type="GeneID" id="2910332"/>
<dbReference type="SUPFAM" id="SSF48371">
    <property type="entry name" value="ARM repeat"/>
    <property type="match status" value="1"/>
</dbReference>
<dbReference type="Pfam" id="PF09324">
    <property type="entry name" value="Sec7-like_HDS"/>
    <property type="match status" value="1"/>
</dbReference>
<dbReference type="GO" id="GO:0030663">
    <property type="term" value="C:COPI-coated vesicle membrane"/>
    <property type="evidence" value="ECO:0007669"/>
    <property type="project" value="UniProtKB-SubCell"/>
</dbReference>
<dbReference type="FunFam" id="1.10.1000.11:FF:000003">
    <property type="entry name" value="Brefeldin A-inhibited guanine nucleotide-exchange protein 1"/>
    <property type="match status" value="1"/>
</dbReference>
<reference evidence="8 9" key="1">
    <citation type="journal article" date="2016" name="PLoS ONE">
        <title>Sequence Assembly of Yarrowia lipolytica Strain W29/CLIB89 Shows Transposable Element Diversity.</title>
        <authorList>
            <person name="Magnan C."/>
            <person name="Yu J."/>
            <person name="Chang I."/>
            <person name="Jahn E."/>
            <person name="Kanomata Y."/>
            <person name="Wu J."/>
            <person name="Zeller M."/>
            <person name="Oakes M."/>
            <person name="Baldi P."/>
            <person name="Sandmeyer S."/>
        </authorList>
    </citation>
    <scope>NUCLEOTIDE SEQUENCE [LARGE SCALE GENOMIC DNA]</scope>
    <source>
        <strain evidence="9">CLIB89(W29)</strain>
    </source>
</reference>
<name>A0A1D8NFW4_YARLL</name>
<accession>A0A1D8NFW4</accession>
<keyword evidence="4" id="KW-0472">Membrane</keyword>
<feature type="compositionally biased region" description="Basic and acidic residues" evidence="6">
    <location>
        <begin position="49"/>
        <end position="65"/>
    </location>
</feature>
<dbReference type="InterPro" id="IPR032629">
    <property type="entry name" value="DCB_dom"/>
</dbReference>
<organism evidence="8 9">
    <name type="scientific">Yarrowia lipolytica</name>
    <name type="common">Candida lipolytica</name>
    <dbReference type="NCBI Taxonomy" id="4952"/>
    <lineage>
        <taxon>Eukaryota</taxon>
        <taxon>Fungi</taxon>
        <taxon>Dikarya</taxon>
        <taxon>Ascomycota</taxon>
        <taxon>Saccharomycotina</taxon>
        <taxon>Dipodascomycetes</taxon>
        <taxon>Dipodascales</taxon>
        <taxon>Dipodascales incertae sedis</taxon>
        <taxon>Yarrowia</taxon>
    </lineage>
</organism>
<dbReference type="OMA" id="EVMCAYI"/>
<evidence type="ECO:0000313" key="8">
    <source>
        <dbReference type="EMBL" id="AOW04524.1"/>
    </source>
</evidence>
<evidence type="ECO:0000259" key="7">
    <source>
        <dbReference type="PROSITE" id="PS50190"/>
    </source>
</evidence>
<dbReference type="GO" id="GO:0005085">
    <property type="term" value="F:guanyl-nucleotide exchange factor activity"/>
    <property type="evidence" value="ECO:0007669"/>
    <property type="project" value="InterPro"/>
</dbReference>
<feature type="compositionally biased region" description="Basic and acidic residues" evidence="6">
    <location>
        <begin position="86"/>
        <end position="103"/>
    </location>
</feature>
<dbReference type="VEuPathDB" id="FungiDB:YALI1_D30324g"/>
<dbReference type="RefSeq" id="XP_503192.3">
    <property type="nucleotide sequence ID" value="XM_503192.3"/>
</dbReference>
<dbReference type="CDD" id="cd00171">
    <property type="entry name" value="Sec7"/>
    <property type="match status" value="1"/>
</dbReference>
<feature type="compositionally biased region" description="Low complexity" evidence="6">
    <location>
        <begin position="192"/>
        <end position="208"/>
    </location>
</feature>
<comment type="subcellular location">
    <subcellularLocation>
        <location evidence="5">Cytoplasmic vesicle</location>
        <location evidence="5">COPI-coated vesicle membrane</location>
    </subcellularLocation>
</comment>
<feature type="domain" description="SEC7" evidence="7">
    <location>
        <begin position="789"/>
        <end position="978"/>
    </location>
</feature>
<feature type="compositionally biased region" description="Basic and acidic residues" evidence="6">
    <location>
        <begin position="8"/>
        <end position="19"/>
    </location>
</feature>
<dbReference type="InterPro" id="IPR035999">
    <property type="entry name" value="Sec7_dom_sf"/>
</dbReference>
<dbReference type="Pfam" id="PF12783">
    <property type="entry name" value="Sec7-like_HUS"/>
    <property type="match status" value="1"/>
</dbReference>
<gene>
    <name evidence="8" type="ORF">YALI1_D30324g</name>
</gene>
<dbReference type="PROSITE" id="PS50190">
    <property type="entry name" value="SEC7"/>
    <property type="match status" value="1"/>
</dbReference>
<keyword evidence="2" id="KW-0963">Cytoplasm</keyword>
<dbReference type="Pfam" id="PF01369">
    <property type="entry name" value="Sec7"/>
    <property type="match status" value="1"/>
</dbReference>
<feature type="compositionally biased region" description="Basic and acidic residues" evidence="6">
    <location>
        <begin position="111"/>
        <end position="135"/>
    </location>
</feature>
<dbReference type="KEGG" id="yli:2910332"/>
<evidence type="ECO:0000256" key="3">
    <source>
        <dbReference type="ARBA" id="ARBA00022927"/>
    </source>
</evidence>
<dbReference type="Gene3D" id="1.25.10.10">
    <property type="entry name" value="Leucine-rich Repeat Variant"/>
    <property type="match status" value="1"/>
</dbReference>
<dbReference type="InterPro" id="IPR023394">
    <property type="entry name" value="Sec7_C_sf"/>
</dbReference>
<evidence type="ECO:0000256" key="2">
    <source>
        <dbReference type="ARBA" id="ARBA00022490"/>
    </source>
</evidence>
<dbReference type="InterPro" id="IPR032691">
    <property type="entry name" value="Mon2/Sec7/BIG1-like_HUS"/>
</dbReference>
<sequence>MGKKNKAKSADKAADKEPDVPMSVSTEAPAAPDTTTDTSTPTTTNGIEAEEHLKVTEDSNEEGKAEALPGDLTTQAEEPPVAATEKAVEKVKEEEAKVEKDESNPETEVETESKLEAETESKPEAETESKPEAESKPATSSDATSSAPIDEPTTGDMSAETVEPTKLAEKTNGNAAPAISVTEAEKTEESNKAAAPAPASSGTSANASVSVRPSRAHSTAGSISSVNSTRSSMASSVFIKNSLNTISTSKEAKKNAALSTAVGKALSSLDRDENPSAQTIFEPMRLVCQGNDAEMQVVALDAIGKMFTYSFFEDPAPLPHNEEAGIVPPPRIPLIEQAITCVCEAHRGDATDQRVELQIVKALMAAVLNEEHIAHGATLLKAIRQSYNIFVTSPYQANQIVAQASISQMVNVVFERVKVNLKKKAIAADNNLDYVESTADILASSNGSSSDIKLNLSDLNRADVDDEDRVMEAKTSAGQDKSDIVAKDAFLVFRAMSKLSIKDIESDSVDIRSKEMRSKLLSLHLVHSILKSHMTVFLSKDVVIKSSGAAKNTTFVNAVRQYICLTLAKNASSITPAVFELSAEIFWLLLSNLRGQFKKEIDVVLTEVYFHIVEMKTSTAHQKLYFLGIISRLCNDPRALVEVFLNYDCTRGVGNIYETLINYLVRHATARIIMTPVQMQQYREWKHKPIAVYNTSLPPQLASANLTSTSYTPEVLPYPVEYALRMTSLECIVAVLRSLHSWSHKGMTAAGGATISIAASDSTTPTGRHSSVSSLSSIQQNDFVDDPSQFEDLKLQKSNLEGGIRMFNQSPKRGMAALIKSGFVASSAPEDIAKFLIETDGLDKAKIGDYLGGHEKENVEIMYAFVDHHDFTGMRYVDALRIFLQSFRLPGEAQKIDRFLLKFAQRYISGNPDSAFVNAESAYVLAYSVVMLNVDQHSTKVKNRMKPENFVSNNRGINEGGDLPPELLLEIFEEIQKNEIKLDSEQADAAISNAFEAAEQPTGIAATLGFGKDVNKEAYLKAAKEMTSKTEQLFRGSSSTNDEPGLYYVASHFEHVRPMFDSVWMSVVAALSGPLHTSDDEETVKLCLDGIKYSIKISCLFDIELPRESFVNTLAKFTSLSQLHEMRQKNIEAIKVLLEVAVSDGAGLKRGWKDILTCVSQLERCQLIVGGVSATAIPDINDARIHGRASLDRRRTLPPNMANTFTPEVEAALKSESLNKLTDKIFVQSASLPVDSCVDFVRALAEVSWQEIKSSAGNENPRTFSLQKMVDVSYYNMGRIKMEWTPIWAVMGAQFNKVGTIPNTMIVFMALDSLRQLAGRFLDLEELSHFKFQKDFLQPFEYIMEKNSSGEVKDMVLQCIRQLLLSKKSAFRSGWISVFNVCGAATSSSSKSLLNTAFDIVKKAREQLLTEVILQDAFVPMTKCLTAIAMNQLSQKTALHAIEQLKAIIVDVSNDKTEDNGVPHPQQLPRLWMPVFQSFHDIIMTGEDLEVRSRALNYLFDVLVQYGGGFEADSWDTICTEVLFPIFVILKSRSEMARFNNQDDVSVWLSTTMIQALRNMIALFTHYFSTLDRMLDGFLDLLVTCINQENDTVSRIGSTCLQQLITENVNNFNDAHWAKIVDTFGELFKTNTAVELFESTRKPDDPEDKPQRTDKQKIFKTIIVKCILQLLAIDTVEGLFQDQQVYQCIPTKQLLRITDMLQESYTFSKTFNADKDLRMRLWKEGFMKQYPNLFRQESHSVSTYLHLTFKVYLDPVKTTTEQHDAIGKQLLPLALELMEMYAALDFDQNKEKVISTWTPVIVSVLQNYARFPDSEFNANAEDFFKLSLNLLEKDVSLEVRVAVKHILHRVGQLYMKGKGKE</sequence>
<feature type="compositionally biased region" description="Low complexity" evidence="6">
    <location>
        <begin position="25"/>
        <end position="44"/>
    </location>
</feature>
<dbReference type="PANTHER" id="PTHR10663">
    <property type="entry name" value="GUANYL-NUCLEOTIDE EXCHANGE FACTOR"/>
    <property type="match status" value="1"/>
</dbReference>
<keyword evidence="3" id="KW-0653">Protein transport</keyword>
<dbReference type="InterPro" id="IPR015403">
    <property type="entry name" value="Mon2/Sec7/BIG1-like_HDS"/>
</dbReference>
<protein>
    <recommendedName>
        <fullName evidence="7">SEC7 domain-containing protein</fullName>
    </recommendedName>
</protein>
<evidence type="ECO:0000256" key="4">
    <source>
        <dbReference type="ARBA" id="ARBA00023136"/>
    </source>
</evidence>
<feature type="region of interest" description="Disordered" evidence="6">
    <location>
        <begin position="1"/>
        <end position="227"/>
    </location>
</feature>
<dbReference type="InterPro" id="IPR011989">
    <property type="entry name" value="ARM-like"/>
</dbReference>
<dbReference type="SMART" id="SM00222">
    <property type="entry name" value="Sec7"/>
    <property type="match status" value="1"/>
</dbReference>
<dbReference type="Gene3D" id="1.10.220.20">
    <property type="match status" value="1"/>
</dbReference>
<dbReference type="Pfam" id="PF20252">
    <property type="entry name" value="BIG2_C"/>
    <property type="match status" value="1"/>
</dbReference>
<evidence type="ECO:0000256" key="6">
    <source>
        <dbReference type="SAM" id="MobiDB-lite"/>
    </source>
</evidence>
<dbReference type="Gene3D" id="1.10.1000.11">
    <property type="entry name" value="Arf Nucleotide-binding Site Opener,domain 2"/>
    <property type="match status" value="1"/>
</dbReference>
<dbReference type="SUPFAM" id="SSF48425">
    <property type="entry name" value="Sec7 domain"/>
    <property type="match status" value="1"/>
</dbReference>
<dbReference type="GO" id="GO:0032012">
    <property type="term" value="P:regulation of ARF protein signal transduction"/>
    <property type="evidence" value="ECO:0007669"/>
    <property type="project" value="InterPro"/>
</dbReference>
<dbReference type="EMBL" id="CP017556">
    <property type="protein sequence ID" value="AOW04524.1"/>
    <property type="molecule type" value="Genomic_DNA"/>
</dbReference>
<evidence type="ECO:0000256" key="5">
    <source>
        <dbReference type="ARBA" id="ARBA00060451"/>
    </source>
</evidence>